<protein>
    <recommendedName>
        <fullName evidence="9">digalactosyldiacylglycerol synthase</fullName>
        <ecNumber evidence="9">2.4.1.241</ecNumber>
    </recommendedName>
</protein>
<evidence type="ECO:0000256" key="3">
    <source>
        <dbReference type="ARBA" id="ARBA00009481"/>
    </source>
</evidence>
<evidence type="ECO:0000313" key="12">
    <source>
        <dbReference type="EMBL" id="KAK9861589.1"/>
    </source>
</evidence>
<dbReference type="Gene3D" id="3.40.50.2000">
    <property type="entry name" value="Glycogen Phosphorylase B"/>
    <property type="match status" value="1"/>
</dbReference>
<dbReference type="Pfam" id="PF00534">
    <property type="entry name" value="Glycos_transf_1"/>
    <property type="match status" value="1"/>
</dbReference>
<dbReference type="GO" id="GO:0009707">
    <property type="term" value="C:chloroplast outer membrane"/>
    <property type="evidence" value="ECO:0007669"/>
    <property type="project" value="TreeGrafter"/>
</dbReference>
<evidence type="ECO:0000313" key="13">
    <source>
        <dbReference type="Proteomes" id="UP001485043"/>
    </source>
</evidence>
<dbReference type="EMBL" id="JALJOV010000733">
    <property type="protein sequence ID" value="KAK9861589.1"/>
    <property type="molecule type" value="Genomic_DNA"/>
</dbReference>
<dbReference type="GO" id="GO:0046481">
    <property type="term" value="F:digalactosyldiacylglycerol synthase activity"/>
    <property type="evidence" value="ECO:0007669"/>
    <property type="project" value="UniProtKB-EC"/>
</dbReference>
<dbReference type="PANTHER" id="PTHR46132">
    <property type="entry name" value="DIGALACTOSYLDIACYLGLYCEROL SYNTHASE 2, CHLOROPLASTIC"/>
    <property type="match status" value="1"/>
</dbReference>
<name>A0AAW1SWA9_9CHLO</name>
<dbReference type="GO" id="GO:0019375">
    <property type="term" value="P:galactolipid biosynthetic process"/>
    <property type="evidence" value="ECO:0007669"/>
    <property type="project" value="TreeGrafter"/>
</dbReference>
<evidence type="ECO:0000256" key="7">
    <source>
        <dbReference type="ARBA" id="ARBA00022679"/>
    </source>
</evidence>
<keyword evidence="8" id="KW-0472">Membrane</keyword>
<keyword evidence="5" id="KW-0934">Plastid</keyword>
<reference evidence="12 13" key="1">
    <citation type="journal article" date="2024" name="Nat. Commun.">
        <title>Phylogenomics reveals the evolutionary origins of lichenization in chlorophyte algae.</title>
        <authorList>
            <person name="Puginier C."/>
            <person name="Libourel C."/>
            <person name="Otte J."/>
            <person name="Skaloud P."/>
            <person name="Haon M."/>
            <person name="Grisel S."/>
            <person name="Petersen M."/>
            <person name="Berrin J.G."/>
            <person name="Delaux P.M."/>
            <person name="Dal Grande F."/>
            <person name="Keller J."/>
        </authorList>
    </citation>
    <scope>NUCLEOTIDE SEQUENCE [LARGE SCALE GENOMIC DNA]</scope>
    <source>
        <strain evidence="12 13">SAG 2523</strain>
    </source>
</reference>
<feature type="domain" description="Glycosyl transferase family 1" evidence="11">
    <location>
        <begin position="238"/>
        <end position="375"/>
    </location>
</feature>
<dbReference type="CDD" id="cd01635">
    <property type="entry name" value="Glycosyltransferase_GTB-type"/>
    <property type="match status" value="1"/>
</dbReference>
<evidence type="ECO:0000256" key="1">
    <source>
        <dbReference type="ARBA" id="ARBA00004229"/>
    </source>
</evidence>
<comment type="subcellular location">
    <subcellularLocation>
        <location evidence="2">Membrane</location>
    </subcellularLocation>
    <subcellularLocation>
        <location evidence="1">Plastid</location>
        <location evidence="1">Chloroplast</location>
    </subcellularLocation>
</comment>
<dbReference type="InterPro" id="IPR044525">
    <property type="entry name" value="DGDG1/2"/>
</dbReference>
<evidence type="ECO:0000259" key="11">
    <source>
        <dbReference type="Pfam" id="PF00534"/>
    </source>
</evidence>
<comment type="similarity">
    <text evidence="3">Belongs to the glycosyltransferase group 1 family. Glycosyltransferase 4 subfamily.</text>
</comment>
<comment type="caution">
    <text evidence="12">The sequence shown here is derived from an EMBL/GenBank/DDBJ whole genome shotgun (WGS) entry which is preliminary data.</text>
</comment>
<keyword evidence="6" id="KW-0328">Glycosyltransferase</keyword>
<keyword evidence="4" id="KW-0150">Chloroplast</keyword>
<proteinExistence type="inferred from homology"/>
<evidence type="ECO:0000256" key="4">
    <source>
        <dbReference type="ARBA" id="ARBA00022528"/>
    </source>
</evidence>
<accession>A0AAW1SWA9</accession>
<dbReference type="Proteomes" id="UP001485043">
    <property type="component" value="Unassembled WGS sequence"/>
</dbReference>
<gene>
    <name evidence="12" type="ORF">WJX84_001177</name>
</gene>
<dbReference type="SUPFAM" id="SSF53756">
    <property type="entry name" value="UDP-Glycosyltransferase/glycogen phosphorylase"/>
    <property type="match status" value="1"/>
</dbReference>
<evidence type="ECO:0000256" key="9">
    <source>
        <dbReference type="ARBA" id="ARBA00024055"/>
    </source>
</evidence>
<comment type="catalytic activity">
    <reaction evidence="10">
        <text>a 1,2-diacyl-3-O-(beta-D-galactosyl)-sn-glycerol + UDP-alpha-D-galactose = a 1,2-diacyl-3-O-[alpha-D-galactosyl-(1-&gt;6)-beta-D-galactosyl]-sn-glycerol + UDP + H(+)</text>
        <dbReference type="Rhea" id="RHEA:10520"/>
        <dbReference type="ChEBI" id="CHEBI:15378"/>
        <dbReference type="ChEBI" id="CHEBI:17615"/>
        <dbReference type="ChEBI" id="CHEBI:28396"/>
        <dbReference type="ChEBI" id="CHEBI:58223"/>
        <dbReference type="ChEBI" id="CHEBI:66914"/>
        <dbReference type="EC" id="2.4.1.241"/>
    </reaction>
</comment>
<evidence type="ECO:0000256" key="2">
    <source>
        <dbReference type="ARBA" id="ARBA00004370"/>
    </source>
</evidence>
<evidence type="ECO:0000256" key="6">
    <source>
        <dbReference type="ARBA" id="ARBA00022676"/>
    </source>
</evidence>
<sequence>MGRDLSSLRESGRHIAVFTTASLPWLTGTSVNATLRAAYLAKICKEAKVTIVLPWLGHSDQKEVYPHDITFQSPDEQEAWVRNWVEERVHFKSDYKIRFYAARFAPFLGSVFPVGDLTKSIPAEEADVAVLEEPEHLTWFHHGQRWTDAFRHVVGVIHTNYVDYIRRGGGRAASLSVTYLNRRVCCIHCHKVIKLSDAVQSLPRQVTCFVHGVPPPFLEVGQQASKPSQPGEPRFSKGAYFVGKLMWAKGFTEMLDMLSHHKRSTGEALPVDAFGSGPDADQIRSKADEQELQMTFPGRQDHLDDSIRSYRVLVNPSTSDVVATTSCEALAMGKWIVCAEHPSNQFFKAFQNALIYKDEAEFSQHLAHAMANDPHPMSEEDIGRLSWEQATERFLVAAQITPKEWPGGLGAFNDTIQWHLYNAGIGLEVLRKAVGAGQNTGQQPESVKGWDPEGYERLKNGEYHQRLGYVEPRLL</sequence>
<evidence type="ECO:0000256" key="8">
    <source>
        <dbReference type="ARBA" id="ARBA00023136"/>
    </source>
</evidence>
<dbReference type="AlphaFoldDB" id="A0AAW1SWA9"/>
<dbReference type="EC" id="2.4.1.241" evidence="9"/>
<evidence type="ECO:0000256" key="5">
    <source>
        <dbReference type="ARBA" id="ARBA00022640"/>
    </source>
</evidence>
<dbReference type="InterPro" id="IPR001296">
    <property type="entry name" value="Glyco_trans_1"/>
</dbReference>
<evidence type="ECO:0000256" key="10">
    <source>
        <dbReference type="ARBA" id="ARBA00048651"/>
    </source>
</evidence>
<organism evidence="12 13">
    <name type="scientific">Apatococcus fuscideae</name>
    <dbReference type="NCBI Taxonomy" id="2026836"/>
    <lineage>
        <taxon>Eukaryota</taxon>
        <taxon>Viridiplantae</taxon>
        <taxon>Chlorophyta</taxon>
        <taxon>core chlorophytes</taxon>
        <taxon>Trebouxiophyceae</taxon>
        <taxon>Chlorellales</taxon>
        <taxon>Chlorellaceae</taxon>
        <taxon>Apatococcus</taxon>
    </lineage>
</organism>
<dbReference type="PANTHER" id="PTHR46132:SF1">
    <property type="entry name" value="DIGALACTOSYLDIACYLGLYCEROL SYNTHASE 2, CHLOROPLASTIC"/>
    <property type="match status" value="1"/>
</dbReference>
<keyword evidence="13" id="KW-1185">Reference proteome</keyword>
<keyword evidence="7" id="KW-0808">Transferase</keyword>